<feature type="compositionally biased region" description="Basic and acidic residues" evidence="1">
    <location>
        <begin position="38"/>
        <end position="49"/>
    </location>
</feature>
<proteinExistence type="predicted"/>
<comment type="caution">
    <text evidence="2">The sequence shown here is derived from an EMBL/GenBank/DDBJ whole genome shotgun (WGS) entry which is preliminary data.</text>
</comment>
<reference evidence="2 3" key="1">
    <citation type="submission" date="2023-03" db="EMBL/GenBank/DDBJ databases">
        <title>High recombination rates correlate with genetic variation in Cardiocondyla obscurior ants.</title>
        <authorList>
            <person name="Errbii M."/>
        </authorList>
    </citation>
    <scope>NUCLEOTIDE SEQUENCE [LARGE SCALE GENOMIC DNA]</scope>
    <source>
        <strain evidence="2">Alpha-2009</strain>
        <tissue evidence="2">Whole body</tissue>
    </source>
</reference>
<evidence type="ECO:0000313" key="3">
    <source>
        <dbReference type="Proteomes" id="UP001430953"/>
    </source>
</evidence>
<evidence type="ECO:0000313" key="2">
    <source>
        <dbReference type="EMBL" id="KAL0119009.1"/>
    </source>
</evidence>
<organism evidence="2 3">
    <name type="scientific">Cardiocondyla obscurior</name>
    <dbReference type="NCBI Taxonomy" id="286306"/>
    <lineage>
        <taxon>Eukaryota</taxon>
        <taxon>Metazoa</taxon>
        <taxon>Ecdysozoa</taxon>
        <taxon>Arthropoda</taxon>
        <taxon>Hexapoda</taxon>
        <taxon>Insecta</taxon>
        <taxon>Pterygota</taxon>
        <taxon>Neoptera</taxon>
        <taxon>Endopterygota</taxon>
        <taxon>Hymenoptera</taxon>
        <taxon>Apocrita</taxon>
        <taxon>Aculeata</taxon>
        <taxon>Formicoidea</taxon>
        <taxon>Formicidae</taxon>
        <taxon>Myrmicinae</taxon>
        <taxon>Cardiocondyla</taxon>
    </lineage>
</organism>
<dbReference type="EMBL" id="JADYXP020000008">
    <property type="protein sequence ID" value="KAL0119009.1"/>
    <property type="molecule type" value="Genomic_DNA"/>
</dbReference>
<protein>
    <submittedName>
        <fullName evidence="2">Uncharacterized protein</fullName>
    </submittedName>
</protein>
<dbReference type="AlphaFoldDB" id="A0AAW2FW96"/>
<accession>A0AAW2FW96</accession>
<feature type="region of interest" description="Disordered" evidence="1">
    <location>
        <begin position="23"/>
        <end position="49"/>
    </location>
</feature>
<evidence type="ECO:0000256" key="1">
    <source>
        <dbReference type="SAM" id="MobiDB-lite"/>
    </source>
</evidence>
<gene>
    <name evidence="2" type="ORF">PUN28_009558</name>
</gene>
<sequence length="93" mass="10280">MPLQPDRAHAIFERVAASWDVGERKRRRRETVGNARGRRGEEGRGHEGGARCREIVTGHEFLARGILSPQKSSGVCIHACVRQARKPANLPSA</sequence>
<dbReference type="Proteomes" id="UP001430953">
    <property type="component" value="Unassembled WGS sequence"/>
</dbReference>
<name>A0AAW2FW96_9HYME</name>
<keyword evidence="3" id="KW-1185">Reference proteome</keyword>